<name>A0A5E4DD40_MARMO</name>
<sequence length="92" mass="10112">MVEPLREDEVNTRGAYILFYQKRNSIPPWSASSSMRGSTSSSLSDHWLLRLGSNNGHSTRGSLLSWSSAPCPSLAQVPDSPVLPNSLCHQEK</sequence>
<dbReference type="Proteomes" id="UP000335636">
    <property type="component" value="Unassembled WGS sequence"/>
</dbReference>
<proteinExistence type="predicted"/>
<protein>
    <recommendedName>
        <fullName evidence="3">USP domain-containing protein</fullName>
    </recommendedName>
</protein>
<keyword evidence="2" id="KW-1185">Reference proteome</keyword>
<organism evidence="1 2">
    <name type="scientific">Marmota monax</name>
    <name type="common">Woodchuck</name>
    <dbReference type="NCBI Taxonomy" id="9995"/>
    <lineage>
        <taxon>Eukaryota</taxon>
        <taxon>Metazoa</taxon>
        <taxon>Chordata</taxon>
        <taxon>Craniata</taxon>
        <taxon>Vertebrata</taxon>
        <taxon>Euteleostomi</taxon>
        <taxon>Mammalia</taxon>
        <taxon>Eutheria</taxon>
        <taxon>Euarchontoglires</taxon>
        <taxon>Glires</taxon>
        <taxon>Rodentia</taxon>
        <taxon>Sciuromorpha</taxon>
        <taxon>Sciuridae</taxon>
        <taxon>Xerinae</taxon>
        <taxon>Marmotini</taxon>
        <taxon>Marmota</taxon>
    </lineage>
</organism>
<accession>A0A5E4DD40</accession>
<comment type="caution">
    <text evidence="1">The sequence shown here is derived from an EMBL/GenBank/DDBJ whole genome shotgun (WGS) entry which is preliminary data.</text>
</comment>
<dbReference type="AlphaFoldDB" id="A0A5E4DD40"/>
<gene>
    <name evidence="1" type="ORF">MONAX_5E037205</name>
</gene>
<feature type="non-terminal residue" evidence="1">
    <location>
        <position position="92"/>
    </location>
</feature>
<evidence type="ECO:0008006" key="3">
    <source>
        <dbReference type="Google" id="ProtNLM"/>
    </source>
</evidence>
<evidence type="ECO:0000313" key="2">
    <source>
        <dbReference type="Proteomes" id="UP000335636"/>
    </source>
</evidence>
<dbReference type="EMBL" id="CABDUW010010249">
    <property type="protein sequence ID" value="VTJ91660.1"/>
    <property type="molecule type" value="Genomic_DNA"/>
</dbReference>
<reference evidence="1" key="1">
    <citation type="submission" date="2019-04" db="EMBL/GenBank/DDBJ databases">
        <authorList>
            <person name="Alioto T."/>
            <person name="Alioto T."/>
        </authorList>
    </citation>
    <scope>NUCLEOTIDE SEQUENCE [LARGE SCALE GENOMIC DNA]</scope>
</reference>
<evidence type="ECO:0000313" key="1">
    <source>
        <dbReference type="EMBL" id="VTJ91660.1"/>
    </source>
</evidence>